<evidence type="ECO:0000256" key="1">
    <source>
        <dbReference type="SAM" id="SignalP"/>
    </source>
</evidence>
<keyword evidence="1" id="KW-0732">Signal</keyword>
<feature type="chain" id="PRO_5047148792" evidence="1">
    <location>
        <begin position="20"/>
        <end position="336"/>
    </location>
</feature>
<dbReference type="InterPro" id="IPR048031">
    <property type="entry name" value="ScyD/ScyE-like"/>
</dbReference>
<dbReference type="Proteomes" id="UP001597641">
    <property type="component" value="Unassembled WGS sequence"/>
</dbReference>
<dbReference type="SUPFAM" id="SSF63829">
    <property type="entry name" value="Calcium-dependent phosphotriesterase"/>
    <property type="match status" value="1"/>
</dbReference>
<accession>A0ABW6BW25</accession>
<dbReference type="RefSeq" id="WP_377486787.1">
    <property type="nucleotide sequence ID" value="NZ_JBHUOX010000012.1"/>
</dbReference>
<dbReference type="Gene3D" id="2.120.10.30">
    <property type="entry name" value="TolB, C-terminal domain"/>
    <property type="match status" value="1"/>
</dbReference>
<comment type="caution">
    <text evidence="2">The sequence shown here is derived from an EMBL/GenBank/DDBJ whole genome shotgun (WGS) entry which is preliminary data.</text>
</comment>
<name>A0ABW6BW25_9BACT</name>
<sequence length="336" mass="36588">MRKLTSPLLLILVFFALSSCDHLRDYLEEPKPHEPGTKEFATGLATPLGIDLDKYQRLWVAEAGTGMNDGQVSVVLPNGQVHTVLEGFVSVSDPQGLPSGLNHLLYDNGTLWILNGVSGRLYKADVSNFMPGDAPMQASELEYQEIRPFILNLGYHESNAYKMAMGPGGELYIVDAGANAIIRRDSQTSELSIFTEFAPITNPTNVGPPQIDPVPTGIVFDKDRFLVTTLTGFPFLEGLATIYEVDLDGNQSVYQDGLTTLVDIEIPANKRPLVLQFAEFGPTGWIPGTGQIIQATETQTTMQHSGLTTAADMELVGPRVAYVSNLAEGKIIRVTF</sequence>
<evidence type="ECO:0000313" key="3">
    <source>
        <dbReference type="Proteomes" id="UP001597641"/>
    </source>
</evidence>
<dbReference type="PROSITE" id="PS51257">
    <property type="entry name" value="PROKAR_LIPOPROTEIN"/>
    <property type="match status" value="1"/>
</dbReference>
<reference evidence="3" key="1">
    <citation type="journal article" date="2019" name="Int. J. Syst. Evol. Microbiol.">
        <title>The Global Catalogue of Microorganisms (GCM) 10K type strain sequencing project: providing services to taxonomists for standard genome sequencing and annotation.</title>
        <authorList>
            <consortium name="The Broad Institute Genomics Platform"/>
            <consortium name="The Broad Institute Genome Sequencing Center for Infectious Disease"/>
            <person name="Wu L."/>
            <person name="Ma J."/>
        </authorList>
    </citation>
    <scope>NUCLEOTIDE SEQUENCE [LARGE SCALE GENOMIC DNA]</scope>
    <source>
        <strain evidence="3">KCTC 23984</strain>
    </source>
</reference>
<dbReference type="EMBL" id="JBHUOX010000012">
    <property type="protein sequence ID" value="MFD3001955.1"/>
    <property type="molecule type" value="Genomic_DNA"/>
</dbReference>
<evidence type="ECO:0000313" key="2">
    <source>
        <dbReference type="EMBL" id="MFD3001955.1"/>
    </source>
</evidence>
<gene>
    <name evidence="2" type="ORF">ACFS7Z_16400</name>
</gene>
<keyword evidence="3" id="KW-1185">Reference proteome</keyword>
<proteinExistence type="predicted"/>
<dbReference type="NCBIfam" id="NF033206">
    <property type="entry name" value="ScyE_fam"/>
    <property type="match status" value="1"/>
</dbReference>
<protein>
    <submittedName>
        <fullName evidence="2">ScyD/ScyE family protein</fullName>
    </submittedName>
</protein>
<feature type="signal peptide" evidence="1">
    <location>
        <begin position="1"/>
        <end position="19"/>
    </location>
</feature>
<organism evidence="2 3">
    <name type="scientific">Pontibacter toksunensis</name>
    <dbReference type="NCBI Taxonomy" id="1332631"/>
    <lineage>
        <taxon>Bacteria</taxon>
        <taxon>Pseudomonadati</taxon>
        <taxon>Bacteroidota</taxon>
        <taxon>Cytophagia</taxon>
        <taxon>Cytophagales</taxon>
        <taxon>Hymenobacteraceae</taxon>
        <taxon>Pontibacter</taxon>
    </lineage>
</organism>
<dbReference type="InterPro" id="IPR011042">
    <property type="entry name" value="6-blade_b-propeller_TolB-like"/>
</dbReference>